<evidence type="ECO:0000313" key="2">
    <source>
        <dbReference type="EMBL" id="KUJ49434.1"/>
    </source>
</evidence>
<dbReference type="NCBIfam" id="TIGR01552">
    <property type="entry name" value="phd_fam"/>
    <property type="match status" value="1"/>
</dbReference>
<gene>
    <name evidence="2" type="ORF">ADL17_01145</name>
</gene>
<dbReference type="InterPro" id="IPR036165">
    <property type="entry name" value="YefM-like_sf"/>
</dbReference>
<keyword evidence="3" id="KW-1185">Reference proteome</keyword>
<dbReference type="AlphaFoldDB" id="A0A9X0I9F9"/>
<organism evidence="2 3">
    <name type="scientific">Micromonospora maris</name>
    <dbReference type="NCBI Taxonomy" id="1003110"/>
    <lineage>
        <taxon>Bacteria</taxon>
        <taxon>Bacillati</taxon>
        <taxon>Actinomycetota</taxon>
        <taxon>Actinomycetes</taxon>
        <taxon>Micromonosporales</taxon>
        <taxon>Micromonosporaceae</taxon>
        <taxon>Micromonospora</taxon>
    </lineage>
</organism>
<accession>A0A9X0I9F9</accession>
<name>A0A9X0I9F9_9ACTN</name>
<dbReference type="Proteomes" id="UP000053246">
    <property type="component" value="Unassembled WGS sequence"/>
</dbReference>
<evidence type="ECO:0000313" key="3">
    <source>
        <dbReference type="Proteomes" id="UP000053246"/>
    </source>
</evidence>
<comment type="similarity">
    <text evidence="1">Belongs to the phD/YefM antitoxin family.</text>
</comment>
<protein>
    <submittedName>
        <fullName evidence="2">Prevent-host-death protein</fullName>
    </submittedName>
</protein>
<sequence>MDIPSDWDSPQTTSQVLAGVRNGGTIEITDRGHPIARLVPVSDDRSMLAELVEAGRVVAPTGGGPVPLPPKLGDENVDVAASLAAMRNEERS</sequence>
<reference evidence="2 3" key="1">
    <citation type="submission" date="2015-10" db="EMBL/GenBank/DDBJ databases">
        <authorList>
            <person name="Ju K.-S."/>
            <person name="Doroghazi J.R."/>
            <person name="Metcalf W.W."/>
        </authorList>
    </citation>
    <scope>NUCLEOTIDE SEQUENCE [LARGE SCALE GENOMIC DNA]</scope>
    <source>
        <strain evidence="2 3">NRRL B-24793</strain>
    </source>
</reference>
<evidence type="ECO:0000256" key="1">
    <source>
        <dbReference type="ARBA" id="ARBA00009981"/>
    </source>
</evidence>
<proteinExistence type="inferred from homology"/>
<comment type="caution">
    <text evidence="2">The sequence shown here is derived from an EMBL/GenBank/DDBJ whole genome shotgun (WGS) entry which is preliminary data.</text>
</comment>
<dbReference type="EMBL" id="LMWI01000001">
    <property type="protein sequence ID" value="KUJ49434.1"/>
    <property type="molecule type" value="Genomic_DNA"/>
</dbReference>
<dbReference type="SUPFAM" id="SSF143120">
    <property type="entry name" value="YefM-like"/>
    <property type="match status" value="1"/>
</dbReference>